<name>A0A4P8J437_9BURK</name>
<dbReference type="Proteomes" id="UP000298656">
    <property type="component" value="Chromosome 2"/>
</dbReference>
<reference evidence="3 4" key="1">
    <citation type="submission" date="2019-05" db="EMBL/GenBank/DDBJ databases">
        <title>Burkholderia sp. DHOD12, isolated from subtropical forest soil.</title>
        <authorList>
            <person name="Gao Z.-H."/>
            <person name="Qiu L.-H."/>
        </authorList>
    </citation>
    <scope>NUCLEOTIDE SEQUENCE [LARGE SCALE GENOMIC DNA]</scope>
    <source>
        <strain evidence="3 4">DHOD12</strain>
    </source>
</reference>
<keyword evidence="1" id="KW-0732">Signal</keyword>
<dbReference type="AlphaFoldDB" id="A0A4P8J437"/>
<proteinExistence type="predicted"/>
<dbReference type="PANTHER" id="PTHR37549:SF1">
    <property type="entry name" value="LIPOPROTEIN LPRI"/>
    <property type="match status" value="1"/>
</dbReference>
<evidence type="ECO:0000256" key="1">
    <source>
        <dbReference type="SAM" id="SignalP"/>
    </source>
</evidence>
<dbReference type="OrthoDB" id="5450120at2"/>
<dbReference type="PANTHER" id="PTHR37549">
    <property type="entry name" value="LIPOPROTEIN LPRI"/>
    <property type="match status" value="1"/>
</dbReference>
<evidence type="ECO:0000313" key="3">
    <source>
        <dbReference type="EMBL" id="QCP54734.1"/>
    </source>
</evidence>
<evidence type="ECO:0000259" key="2">
    <source>
        <dbReference type="Pfam" id="PF07007"/>
    </source>
</evidence>
<accession>A0A4P8J437</accession>
<dbReference type="Pfam" id="PF07007">
    <property type="entry name" value="LprI"/>
    <property type="match status" value="1"/>
</dbReference>
<dbReference type="Gene3D" id="1.20.1270.180">
    <property type="match status" value="1"/>
</dbReference>
<sequence length="218" mass="23889">MKKLLFLVLLLPSLASAAGFDCSKAKSPTEQRICADPLLTKMDRELSDAYESVLKTTDANGAWKADQLAWLDERNRCGTDNGCLRQQYSERLTVLHAGKQPFQWDAHWWRVDSSGMAASVLVIRDVTKGAFEFEFSAWAGANSGELLGKASLVAEDTARYAGDADSDTEGCVLTFKRVLNRLEVDQKGDAPTCGAGHDVFYDGTYVAADRDPNTAPDR</sequence>
<dbReference type="InterPro" id="IPR052755">
    <property type="entry name" value="Lysozyme_Inhibitor_LprI"/>
</dbReference>
<feature type="chain" id="PRO_5020433748" evidence="1">
    <location>
        <begin position="18"/>
        <end position="218"/>
    </location>
</feature>
<protein>
    <submittedName>
        <fullName evidence="3">DUF1311 domain-containing protein</fullName>
    </submittedName>
</protein>
<gene>
    <name evidence="3" type="ORF">FAZ95_38425</name>
</gene>
<organism evidence="3 4">
    <name type="scientific">Trinickia violacea</name>
    <dbReference type="NCBI Taxonomy" id="2571746"/>
    <lineage>
        <taxon>Bacteria</taxon>
        <taxon>Pseudomonadati</taxon>
        <taxon>Pseudomonadota</taxon>
        <taxon>Betaproteobacteria</taxon>
        <taxon>Burkholderiales</taxon>
        <taxon>Burkholderiaceae</taxon>
        <taxon>Trinickia</taxon>
    </lineage>
</organism>
<dbReference type="GO" id="GO:0005576">
    <property type="term" value="C:extracellular region"/>
    <property type="evidence" value="ECO:0007669"/>
    <property type="project" value="TreeGrafter"/>
</dbReference>
<dbReference type="KEGG" id="tvl:FAZ95_38425"/>
<dbReference type="RefSeq" id="WP_137337492.1">
    <property type="nucleotide sequence ID" value="NZ_CP040078.1"/>
</dbReference>
<keyword evidence="4" id="KW-1185">Reference proteome</keyword>
<feature type="domain" description="Lysozyme inhibitor LprI-like N-terminal" evidence="2">
    <location>
        <begin position="22"/>
        <end position="87"/>
    </location>
</feature>
<evidence type="ECO:0000313" key="4">
    <source>
        <dbReference type="Proteomes" id="UP000298656"/>
    </source>
</evidence>
<dbReference type="InterPro" id="IPR009739">
    <property type="entry name" value="LprI-like_N"/>
</dbReference>
<dbReference type="EMBL" id="CP040078">
    <property type="protein sequence ID" value="QCP54734.1"/>
    <property type="molecule type" value="Genomic_DNA"/>
</dbReference>
<feature type="signal peptide" evidence="1">
    <location>
        <begin position="1"/>
        <end position="17"/>
    </location>
</feature>